<dbReference type="InterPro" id="IPR033116">
    <property type="entry name" value="TRYPSIN_SER"/>
</dbReference>
<evidence type="ECO:0000256" key="4">
    <source>
        <dbReference type="ARBA" id="ARBA00022729"/>
    </source>
</evidence>
<feature type="region of interest" description="Disordered" evidence="13">
    <location>
        <begin position="374"/>
        <end position="394"/>
    </location>
</feature>
<feature type="compositionally biased region" description="Polar residues" evidence="13">
    <location>
        <begin position="214"/>
        <end position="228"/>
    </location>
</feature>
<gene>
    <name evidence="17" type="primary">CSON009726</name>
</gene>
<dbReference type="SMART" id="SM00494">
    <property type="entry name" value="ChtBD2"/>
    <property type="match status" value="2"/>
</dbReference>
<dbReference type="PRINTS" id="PR00722">
    <property type="entry name" value="CHYMOTRYPSIN"/>
</dbReference>
<dbReference type="CDD" id="cd00190">
    <property type="entry name" value="Tryp_SPc"/>
    <property type="match status" value="1"/>
</dbReference>
<dbReference type="GO" id="GO:0004252">
    <property type="term" value="F:serine-type endopeptidase activity"/>
    <property type="evidence" value="ECO:0007669"/>
    <property type="project" value="InterPro"/>
</dbReference>
<protein>
    <submittedName>
        <fullName evidence="17">CSON009726 protein</fullName>
    </submittedName>
</protein>
<evidence type="ECO:0000256" key="10">
    <source>
        <dbReference type="PROSITE-ProRule" id="PRU00124"/>
    </source>
</evidence>
<dbReference type="PROSITE" id="PS00135">
    <property type="entry name" value="TRYPSIN_SER"/>
    <property type="match status" value="1"/>
</dbReference>
<feature type="disulfide bond" evidence="10">
    <location>
        <begin position="720"/>
        <end position="735"/>
    </location>
</feature>
<dbReference type="FunFam" id="3.10.250.10:FF:000026">
    <property type="entry name" value="Tequila, isoform D"/>
    <property type="match status" value="1"/>
</dbReference>
<feature type="region of interest" description="Disordered" evidence="13">
    <location>
        <begin position="559"/>
        <end position="598"/>
    </location>
</feature>
<dbReference type="VEuPathDB" id="VectorBase:CSON009726"/>
<dbReference type="InterPro" id="IPR018114">
    <property type="entry name" value="TRYPSIN_HIS"/>
</dbReference>
<dbReference type="Gene3D" id="3.10.250.10">
    <property type="entry name" value="SRCR-like domain"/>
    <property type="match status" value="2"/>
</dbReference>
<dbReference type="InterPro" id="IPR023415">
    <property type="entry name" value="LDLR_class-A_CS"/>
</dbReference>
<keyword evidence="6 12" id="KW-0720">Serine protease</keyword>
<dbReference type="InterPro" id="IPR001314">
    <property type="entry name" value="Peptidase_S1A"/>
</dbReference>
<dbReference type="PROSITE" id="PS01209">
    <property type="entry name" value="LDLRA_1"/>
    <property type="match status" value="1"/>
</dbReference>
<dbReference type="PROSITE" id="PS50068">
    <property type="entry name" value="LDLRA_2"/>
    <property type="match status" value="2"/>
</dbReference>
<dbReference type="GO" id="GO:0016020">
    <property type="term" value="C:membrane"/>
    <property type="evidence" value="ECO:0007669"/>
    <property type="project" value="InterPro"/>
</dbReference>
<dbReference type="GO" id="GO:0050832">
    <property type="term" value="P:defense response to fungus"/>
    <property type="evidence" value="ECO:0007669"/>
    <property type="project" value="UniProtKB-ARBA"/>
</dbReference>
<feature type="compositionally biased region" description="Acidic residues" evidence="13">
    <location>
        <begin position="229"/>
        <end position="240"/>
    </location>
</feature>
<feature type="compositionally biased region" description="Low complexity" evidence="13">
    <location>
        <begin position="649"/>
        <end position="658"/>
    </location>
</feature>
<evidence type="ECO:0000256" key="13">
    <source>
        <dbReference type="SAM" id="MobiDB-lite"/>
    </source>
</evidence>
<organism evidence="17">
    <name type="scientific">Culicoides sonorensis</name>
    <name type="common">Biting midge</name>
    <dbReference type="NCBI Taxonomy" id="179676"/>
    <lineage>
        <taxon>Eukaryota</taxon>
        <taxon>Metazoa</taxon>
        <taxon>Ecdysozoa</taxon>
        <taxon>Arthropoda</taxon>
        <taxon>Hexapoda</taxon>
        <taxon>Insecta</taxon>
        <taxon>Pterygota</taxon>
        <taxon>Neoptera</taxon>
        <taxon>Endopterygota</taxon>
        <taxon>Diptera</taxon>
        <taxon>Nematocera</taxon>
        <taxon>Chironomoidea</taxon>
        <taxon>Ceratopogonidae</taxon>
        <taxon>Ceratopogoninae</taxon>
        <taxon>Culicoides</taxon>
        <taxon>Monoculicoides</taxon>
    </lineage>
</organism>
<evidence type="ECO:0000256" key="1">
    <source>
        <dbReference type="ARBA" id="ARBA00004613"/>
    </source>
</evidence>
<dbReference type="OMA" id="WKGRGFI"/>
<dbReference type="GO" id="GO:0008061">
    <property type="term" value="F:chitin binding"/>
    <property type="evidence" value="ECO:0007669"/>
    <property type="project" value="InterPro"/>
</dbReference>
<feature type="domain" description="SRCR" evidence="15">
    <location>
        <begin position="900"/>
        <end position="999"/>
    </location>
</feature>
<dbReference type="Gene3D" id="2.170.140.10">
    <property type="entry name" value="Chitin binding domain"/>
    <property type="match status" value="2"/>
</dbReference>
<dbReference type="PANTHER" id="PTHR24258">
    <property type="entry name" value="SERINE PROTEASE-RELATED"/>
    <property type="match status" value="1"/>
</dbReference>
<evidence type="ECO:0000259" key="15">
    <source>
        <dbReference type="PROSITE" id="PS50287"/>
    </source>
</evidence>
<dbReference type="FunFam" id="2.40.10.10:FF:000015">
    <property type="entry name" value="Atrial natriuretic peptide-converting enzyme"/>
    <property type="match status" value="1"/>
</dbReference>
<dbReference type="InterPro" id="IPR001190">
    <property type="entry name" value="SRCR"/>
</dbReference>
<dbReference type="Pfam" id="PF00530">
    <property type="entry name" value="SRCR"/>
    <property type="match status" value="2"/>
</dbReference>
<dbReference type="PROSITE" id="PS00420">
    <property type="entry name" value="SRCR_1"/>
    <property type="match status" value="2"/>
</dbReference>
<dbReference type="InterPro" id="IPR043504">
    <property type="entry name" value="Peptidase_S1_PA_chymotrypsin"/>
</dbReference>
<dbReference type="GO" id="GO:0160032">
    <property type="term" value="P:Toll receptor ligand protein activation cascade"/>
    <property type="evidence" value="ECO:0007669"/>
    <property type="project" value="UniProtKB-ARBA"/>
</dbReference>
<accession>A0A336K3P1</accession>
<dbReference type="PROSITE" id="PS50940">
    <property type="entry name" value="CHIT_BIND_II"/>
    <property type="match status" value="2"/>
</dbReference>
<sequence length="1300" mass="146784">MLQFKNAILAFAVILNVIGFAITIQDYAVNRQGLQHGIEMHHAYSRVATNAHTGHEIPAVAQEVPLTPYPTNPKEINALEEPPQDLLVETEIPIKENLLLDIEPVGTECPPGATGVYPYLMDCKRFINCWKGVPSIQKCPPGTLFNPETKYCDNQTKVKCVTLDTSQTDNTRSYSEQSAKVVQFNNNNNEFSQNKHRSYSPDVAVEELPVPSRRVTQLNSRNARTQTEIDYDNEESDNTETDQNGYVPSCPPDAIGQHLPHPYDCAKYLHCDITGTFIRDCGPGTHFNPSIQVCDWPQNVECAVQTPSGSYKKPKNIQLEETETQSDDNDPRYSGIGRIDVRHMGRHDETLFIPRQTTRQYQYRSTTSKPYVRFESTRPSPVYDPSRNEPQPQESIIVEQPSRAHQTPIYHRERQPQKVQRRMFFPSSTSTTTTTPENTPIVKPKQTVMSLNNYNRAYYNQNKNFSEEEIAVPSEISTLSDALKMLLKPYIKDTDVNITMPVETKMGNEQKDKTKITYEVSEEQEHLAGGQEWIESSQEQIEVQPSAQIPRVHIPVTTSTTTTTTTSRPHHHHNHSPEWHAQHQHHRHHSHRGPHNAEWHRQHGIPMPTNTNQNFHGNHRPEYHQHNYPHGSSDTTRHHYGHHNSRHYPSTTETTTPDIPIPVDPRSEDNIKSTTPIIHFSRDPKFVIPVTYNVPSTTPKIEECEYRCQNNKCITQNDVCDGKNDCGDRYDESDCPHLGYEVKLSSANSKKHEGRVEVKVFGQWGYVCDDKFDIKAANVLCKELGFEMGASELRLGSQYAPSASLSDGDEAVFIMDEVECTGNETSLKDCNFNGWGVHDCNADEIVGIVCKIPIMSCPADYWLCEMSQECIPTSFLCDNVYDCSDHSDESPKQCNTALEIRLVDGRNKHEGRVEVKYRGVWGTICDDDFTNDAANVICRQLGFEGESVVVKGKFGQGKGPIWLDQVKCIGNETTIDDCIHWQWGEHNCAHTEDVGVKCYDGTQRIARTQTGKTKGKLQTRFEDFPYAEKSSKLLPEQCGRVKVDLRKEKYHERVVQSTKTQRGEIPWQASIRAKKSGKSAHWCGAVLISRYHLLTAAHCLIGYPKGAYMVRLGDYRSDEPEPSEIEVYVENLYIHEDFRKGQHMNNDIAIVLLKSPIRFNSYIQPVCLPDKRAHYTPGMNCTISGWGAVQSGSSLTSNDLRAGKVPIQPLHICKQPGVYGEAITDGMFCAGSLEKGVDACDGDSGGPLVCESNGVNTLYGIISWGQHCGFINKPGVYVKVAHYIDWIEQKLEHSKHTFGA</sequence>
<dbReference type="GO" id="GO:0035008">
    <property type="term" value="P:positive regulation of melanization defense response"/>
    <property type="evidence" value="ECO:0007669"/>
    <property type="project" value="UniProtKB-ARBA"/>
</dbReference>
<keyword evidence="5 12" id="KW-0378">Hydrolase</keyword>
<feature type="domain" description="Peptidase S1" evidence="14">
    <location>
        <begin position="1054"/>
        <end position="1292"/>
    </location>
</feature>
<dbReference type="PRINTS" id="PR00258">
    <property type="entry name" value="SPERACTRCPTR"/>
</dbReference>
<dbReference type="InterPro" id="IPR036772">
    <property type="entry name" value="SRCR-like_dom_sf"/>
</dbReference>
<dbReference type="EMBL" id="UFQS01000038">
    <property type="protein sequence ID" value="SSW98065.1"/>
    <property type="molecule type" value="Genomic_DNA"/>
</dbReference>
<evidence type="ECO:0000256" key="12">
    <source>
        <dbReference type="RuleBase" id="RU363034"/>
    </source>
</evidence>
<feature type="domain" description="Chitin-binding type-2" evidence="16">
    <location>
        <begin position="247"/>
        <end position="304"/>
    </location>
</feature>
<keyword evidence="2" id="KW-0964">Secreted</keyword>
<reference evidence="17" key="1">
    <citation type="submission" date="2018-04" db="EMBL/GenBank/DDBJ databases">
        <authorList>
            <person name="Go L.Y."/>
            <person name="Mitchell J.A."/>
        </authorList>
    </citation>
    <scope>NUCLEOTIDE SEQUENCE</scope>
    <source>
        <tissue evidence="17">Whole organism</tissue>
    </source>
</reference>
<evidence type="ECO:0000259" key="16">
    <source>
        <dbReference type="PROSITE" id="PS50940"/>
    </source>
</evidence>
<keyword evidence="8" id="KW-0325">Glycoprotein</keyword>
<dbReference type="InterPro" id="IPR036508">
    <property type="entry name" value="Chitin-bd_dom_sf"/>
</dbReference>
<dbReference type="CDD" id="cd00112">
    <property type="entry name" value="LDLa"/>
    <property type="match status" value="2"/>
</dbReference>
<dbReference type="EMBL" id="UFQT01000038">
    <property type="protein sequence ID" value="SSX18451.1"/>
    <property type="molecule type" value="Genomic_DNA"/>
</dbReference>
<dbReference type="Pfam" id="PF00057">
    <property type="entry name" value="Ldl_recept_a"/>
    <property type="match status" value="1"/>
</dbReference>
<dbReference type="PANTHER" id="PTHR24258:SF128">
    <property type="entry name" value="TEQUILA, ISOFORM G"/>
    <property type="match status" value="1"/>
</dbReference>
<feature type="compositionally biased region" description="Basic residues" evidence="13">
    <location>
        <begin position="582"/>
        <end position="594"/>
    </location>
</feature>
<dbReference type="Gene3D" id="4.10.400.10">
    <property type="entry name" value="Low-density Lipoprotein Receptor"/>
    <property type="match status" value="2"/>
</dbReference>
<dbReference type="SMART" id="SM00202">
    <property type="entry name" value="SR"/>
    <property type="match status" value="2"/>
</dbReference>
<dbReference type="Pfam" id="PF00089">
    <property type="entry name" value="Trypsin"/>
    <property type="match status" value="1"/>
</dbReference>
<comment type="similarity">
    <text evidence="9">Belongs to the peptidase S1 family. CLIP subfamily.</text>
</comment>
<dbReference type="SUPFAM" id="SSF57424">
    <property type="entry name" value="LDL receptor-like module"/>
    <property type="match status" value="2"/>
</dbReference>
<feature type="region of interest" description="Disordered" evidence="13">
    <location>
        <begin position="632"/>
        <end position="668"/>
    </location>
</feature>
<dbReference type="SUPFAM" id="SSF57625">
    <property type="entry name" value="Invertebrate chitin-binding proteins"/>
    <property type="match status" value="2"/>
</dbReference>
<evidence type="ECO:0000313" key="18">
    <source>
        <dbReference type="EMBL" id="SSX18451.1"/>
    </source>
</evidence>
<dbReference type="SMART" id="SM00192">
    <property type="entry name" value="LDLa"/>
    <property type="match status" value="2"/>
</dbReference>
<dbReference type="SUPFAM" id="SSF56487">
    <property type="entry name" value="SRCR-like"/>
    <property type="match status" value="2"/>
</dbReference>
<feature type="domain" description="SRCR" evidence="15">
    <location>
        <begin position="742"/>
        <end position="851"/>
    </location>
</feature>
<reference evidence="18" key="2">
    <citation type="submission" date="2018-07" db="EMBL/GenBank/DDBJ databases">
        <authorList>
            <person name="Quirk P.G."/>
            <person name="Krulwich T.A."/>
        </authorList>
    </citation>
    <scope>NUCLEOTIDE SEQUENCE</scope>
</reference>
<dbReference type="Pfam" id="PF01607">
    <property type="entry name" value="CBM_14"/>
    <property type="match status" value="2"/>
</dbReference>
<evidence type="ECO:0000256" key="9">
    <source>
        <dbReference type="ARBA" id="ARBA00024195"/>
    </source>
</evidence>
<dbReference type="PROSITE" id="PS00134">
    <property type="entry name" value="TRYPSIN_HIS"/>
    <property type="match status" value="1"/>
</dbReference>
<proteinExistence type="inferred from homology"/>
<dbReference type="GO" id="GO:0005576">
    <property type="term" value="C:extracellular region"/>
    <property type="evidence" value="ECO:0007669"/>
    <property type="project" value="UniProtKB-SubCell"/>
</dbReference>
<dbReference type="PROSITE" id="PS50287">
    <property type="entry name" value="SRCR_2"/>
    <property type="match status" value="2"/>
</dbReference>
<feature type="disulfide bond" evidence="11">
    <location>
        <begin position="968"/>
        <end position="978"/>
    </location>
</feature>
<feature type="region of interest" description="Disordered" evidence="13">
    <location>
        <begin position="307"/>
        <end position="333"/>
    </location>
</feature>
<evidence type="ECO:0000259" key="14">
    <source>
        <dbReference type="PROSITE" id="PS50240"/>
    </source>
</evidence>
<feature type="disulfide bond" evidence="10">
    <location>
        <begin position="708"/>
        <end position="726"/>
    </location>
</feature>
<dbReference type="InterPro" id="IPR036055">
    <property type="entry name" value="LDL_receptor-like_sf"/>
</dbReference>
<evidence type="ECO:0000256" key="7">
    <source>
        <dbReference type="ARBA" id="ARBA00023157"/>
    </source>
</evidence>
<evidence type="ECO:0000256" key="5">
    <source>
        <dbReference type="ARBA" id="ARBA00022801"/>
    </source>
</evidence>
<feature type="domain" description="Chitin-binding type-2" evidence="16">
    <location>
        <begin position="106"/>
        <end position="162"/>
    </location>
</feature>
<dbReference type="InterPro" id="IPR002557">
    <property type="entry name" value="Chitin-bd_dom"/>
</dbReference>
<evidence type="ECO:0000256" key="11">
    <source>
        <dbReference type="PROSITE-ProRule" id="PRU00196"/>
    </source>
</evidence>
<feature type="disulfide bond" evidence="11">
    <location>
        <begin position="820"/>
        <end position="830"/>
    </location>
</feature>
<dbReference type="InterPro" id="IPR009003">
    <property type="entry name" value="Peptidase_S1_PA"/>
</dbReference>
<comment type="subcellular location">
    <subcellularLocation>
        <location evidence="1">Secreted</location>
    </subcellularLocation>
</comment>
<name>A0A336K3P1_CULSO</name>
<dbReference type="SUPFAM" id="SSF50494">
    <property type="entry name" value="Trypsin-like serine proteases"/>
    <property type="match status" value="1"/>
</dbReference>
<evidence type="ECO:0000256" key="8">
    <source>
        <dbReference type="ARBA" id="ARBA00023180"/>
    </source>
</evidence>
<dbReference type="Gene3D" id="2.40.10.10">
    <property type="entry name" value="Trypsin-like serine proteases"/>
    <property type="match status" value="1"/>
</dbReference>
<evidence type="ECO:0000256" key="3">
    <source>
        <dbReference type="ARBA" id="ARBA00022670"/>
    </source>
</evidence>
<dbReference type="InterPro" id="IPR001254">
    <property type="entry name" value="Trypsin_dom"/>
</dbReference>
<evidence type="ECO:0000313" key="17">
    <source>
        <dbReference type="EMBL" id="SSW98065.1"/>
    </source>
</evidence>
<dbReference type="InterPro" id="IPR002172">
    <property type="entry name" value="LDrepeatLR_classA_rpt"/>
</dbReference>
<dbReference type="FunFam" id="3.10.250.10:FF:000001">
    <property type="entry name" value="Lysyl oxidase 4 isoform X1"/>
    <property type="match status" value="1"/>
</dbReference>
<dbReference type="PROSITE" id="PS50240">
    <property type="entry name" value="TRYPSIN_DOM"/>
    <property type="match status" value="1"/>
</dbReference>
<comment type="caution">
    <text evidence="11">Lacks conserved residue(s) required for the propagation of feature annotation.</text>
</comment>
<feature type="region of interest" description="Disordered" evidence="13">
    <location>
        <begin position="211"/>
        <end position="243"/>
    </location>
</feature>
<keyword evidence="4" id="KW-0732">Signal</keyword>
<dbReference type="SMART" id="SM00020">
    <property type="entry name" value="Tryp_SPc"/>
    <property type="match status" value="1"/>
</dbReference>
<keyword evidence="7 11" id="KW-1015">Disulfide bond</keyword>
<evidence type="ECO:0000256" key="2">
    <source>
        <dbReference type="ARBA" id="ARBA00022525"/>
    </source>
</evidence>
<evidence type="ECO:0000256" key="6">
    <source>
        <dbReference type="ARBA" id="ARBA00022825"/>
    </source>
</evidence>
<dbReference type="GO" id="GO:0006508">
    <property type="term" value="P:proteolysis"/>
    <property type="evidence" value="ECO:0007669"/>
    <property type="project" value="UniProtKB-KW"/>
</dbReference>
<keyword evidence="3 12" id="KW-0645">Protease</keyword>